<dbReference type="Proteomes" id="UP000194127">
    <property type="component" value="Unassembled WGS sequence"/>
</dbReference>
<dbReference type="GeneID" id="36329793"/>
<dbReference type="AlphaFoldDB" id="A0A1X6N6M7"/>
<evidence type="ECO:0000313" key="2">
    <source>
        <dbReference type="EMBL" id="OSX64170.1"/>
    </source>
</evidence>
<gene>
    <name evidence="2" type="ORF">POSPLADRAFT_1137846</name>
</gene>
<proteinExistence type="predicted"/>
<dbReference type="OrthoDB" id="2210012at2759"/>
<accession>A0A1X6N6M7</accession>
<keyword evidence="3" id="KW-1185">Reference proteome</keyword>
<organism evidence="2 3">
    <name type="scientific">Postia placenta MAD-698-R-SB12</name>
    <dbReference type="NCBI Taxonomy" id="670580"/>
    <lineage>
        <taxon>Eukaryota</taxon>
        <taxon>Fungi</taxon>
        <taxon>Dikarya</taxon>
        <taxon>Basidiomycota</taxon>
        <taxon>Agaricomycotina</taxon>
        <taxon>Agaricomycetes</taxon>
        <taxon>Polyporales</taxon>
        <taxon>Adustoporiaceae</taxon>
        <taxon>Rhodonia</taxon>
    </lineage>
</organism>
<evidence type="ECO:0000313" key="3">
    <source>
        <dbReference type="Proteomes" id="UP000194127"/>
    </source>
</evidence>
<feature type="compositionally biased region" description="Basic residues" evidence="1">
    <location>
        <begin position="301"/>
        <end position="315"/>
    </location>
</feature>
<sequence length="315" mass="33488">MDAMDINWCLTCNRHIDSDASVPYCSRVCYASDQPSSSSVYPCLRQAEYAPAATSVCDSDDYDESEYEPSLPSTERSRWIGKGAAGIEAWARNVHPGPPCPLEHALSTSDLRPKLLLPHRRPIPPTLCMSKTDPAPPAPSKPILTPHRSLASQCTPGASTASYTTPASSLSLATPVSENAFVLPSAAAHDGKPGLIGALTKQFRRAAIGVRRTSTVRASRIADVGIRCAHAPGESCALAPHVNLAGAWALAWPMARDLVRSGPRAAPSSSQKSPECSLSAHYAGSRYGQATGLTGEVGWQRRQRARAHGSGRIRS</sequence>
<dbReference type="RefSeq" id="XP_024340964.1">
    <property type="nucleotide sequence ID" value="XM_024484844.1"/>
</dbReference>
<name>A0A1X6N6M7_9APHY</name>
<protein>
    <submittedName>
        <fullName evidence="2">Uncharacterized protein</fullName>
    </submittedName>
</protein>
<evidence type="ECO:0000256" key="1">
    <source>
        <dbReference type="SAM" id="MobiDB-lite"/>
    </source>
</evidence>
<feature type="region of interest" description="Disordered" evidence="1">
    <location>
        <begin position="293"/>
        <end position="315"/>
    </location>
</feature>
<reference evidence="2 3" key="1">
    <citation type="submission" date="2017-04" db="EMBL/GenBank/DDBJ databases">
        <title>Genome Sequence of the Model Brown-Rot Fungus Postia placenta SB12.</title>
        <authorList>
            <consortium name="DOE Joint Genome Institute"/>
            <person name="Gaskell J."/>
            <person name="Kersten P."/>
            <person name="Larrondo L.F."/>
            <person name="Canessa P."/>
            <person name="Martinez D."/>
            <person name="Hibbett D."/>
            <person name="Schmoll M."/>
            <person name="Kubicek C.P."/>
            <person name="Martinez A.T."/>
            <person name="Yadav J."/>
            <person name="Master E."/>
            <person name="Magnuson J.K."/>
            <person name="James T."/>
            <person name="Yaver D."/>
            <person name="Berka R."/>
            <person name="Labutti K."/>
            <person name="Lipzen A."/>
            <person name="Aerts A."/>
            <person name="Barry K."/>
            <person name="Henrissat B."/>
            <person name="Blanchette R."/>
            <person name="Grigoriev I."/>
            <person name="Cullen D."/>
        </authorList>
    </citation>
    <scope>NUCLEOTIDE SEQUENCE [LARGE SCALE GENOMIC DNA]</scope>
    <source>
        <strain evidence="2 3">MAD-698-R-SB12</strain>
    </source>
</reference>
<dbReference type="EMBL" id="KZ110594">
    <property type="protein sequence ID" value="OSX64170.1"/>
    <property type="molecule type" value="Genomic_DNA"/>
</dbReference>